<keyword evidence="7" id="KW-1185">Reference proteome</keyword>
<sequence length="591" mass="62599">MNDIVDLLETRAREQPDRLLLAWEPFEGPAREWTRGAFLDDVRRVAGGLARRGVRPGDRVLLHANNCPEFLLTWFACAWRGAVCVVLNPKSASDELAFFADHTGAVGIVTQRGLPGTPPSLHSGAHHLRWQIVIDADDADHAHDADDADHADDAAHAIGFESLHDAPIERARLDSLAPGSMMFTSGTSSRPKAVVWSRANALWAAQLCAAGIGLLSSDIVLIPLPLYHVVGLAWSVLPALQAGAAIVLQPRFSASRFWPMALARRCTFAPHVQFTSAALFRQPVPPAHHFRLWCNSVWLPDHERHFRVPILGWWGMTELVAPGILGRANRPVAPGAIGLVAPGYAARMADSHSMSLAPGEVGELEILGERGRTLFAGYFNDEDANAAAFTADGWFRTGDRMKVHADGSIQFLERARDVIKCGGEGVSPAEVERVVRAVPGVADVSVVGRADGAMGEVAVAFVVPADPNAATEALSRAIDAACRAQLAGFKVPREIRFLASLPLVGINKVAKGQLRRLAARTDTDTDTDTSTGTGTGTGTSSTGTGTGTGTGSGTDTSTGTSSTGTGSGCGTRTVTDDRDRDLPARAKGGPA</sequence>
<dbReference type="AlphaFoldDB" id="A0A5M8A728"/>
<dbReference type="InterPro" id="IPR045851">
    <property type="entry name" value="AMP-bd_C_sf"/>
</dbReference>
<feature type="compositionally biased region" description="Basic and acidic residues" evidence="3">
    <location>
        <begin position="574"/>
        <end position="584"/>
    </location>
</feature>
<feature type="compositionally biased region" description="Low complexity" evidence="3">
    <location>
        <begin position="553"/>
        <end position="564"/>
    </location>
</feature>
<evidence type="ECO:0000259" key="5">
    <source>
        <dbReference type="Pfam" id="PF13193"/>
    </source>
</evidence>
<evidence type="ECO:0000256" key="1">
    <source>
        <dbReference type="ARBA" id="ARBA00006432"/>
    </source>
</evidence>
<dbReference type="GO" id="GO:0031956">
    <property type="term" value="F:medium-chain fatty acid-CoA ligase activity"/>
    <property type="evidence" value="ECO:0007669"/>
    <property type="project" value="TreeGrafter"/>
</dbReference>
<dbReference type="Pfam" id="PF13193">
    <property type="entry name" value="AMP-binding_C"/>
    <property type="match status" value="1"/>
</dbReference>
<dbReference type="InterPro" id="IPR020845">
    <property type="entry name" value="AMP-binding_CS"/>
</dbReference>
<reference evidence="6 7" key="1">
    <citation type="submission" date="2019-09" db="EMBL/GenBank/DDBJ databases">
        <title>Isolation of a novel species in the genus Cupriavidus from patients with sepsis using whole genome sequencing.</title>
        <authorList>
            <person name="Kweon O.J."/>
            <person name="Lee M.-K."/>
        </authorList>
    </citation>
    <scope>NUCLEOTIDE SEQUENCE [LARGE SCALE GENOMIC DNA]</scope>
    <source>
        <strain evidence="6 7">MKL-01</strain>
    </source>
</reference>
<dbReference type="Gene3D" id="3.40.50.12780">
    <property type="entry name" value="N-terminal domain of ligase-like"/>
    <property type="match status" value="1"/>
</dbReference>
<dbReference type="PROSITE" id="PS00455">
    <property type="entry name" value="AMP_BINDING"/>
    <property type="match status" value="1"/>
</dbReference>
<dbReference type="RefSeq" id="WP_150084214.1">
    <property type="nucleotide sequence ID" value="NZ_VWRN01000053.1"/>
</dbReference>
<evidence type="ECO:0000313" key="6">
    <source>
        <dbReference type="EMBL" id="KAA6118973.1"/>
    </source>
</evidence>
<accession>A0A5M8A728</accession>
<dbReference type="Pfam" id="PF00501">
    <property type="entry name" value="AMP-binding"/>
    <property type="match status" value="1"/>
</dbReference>
<dbReference type="InterPro" id="IPR000873">
    <property type="entry name" value="AMP-dep_synth/lig_dom"/>
</dbReference>
<proteinExistence type="inferred from homology"/>
<evidence type="ECO:0000256" key="3">
    <source>
        <dbReference type="SAM" id="MobiDB-lite"/>
    </source>
</evidence>
<dbReference type="PANTHER" id="PTHR43201">
    <property type="entry name" value="ACYL-COA SYNTHETASE"/>
    <property type="match status" value="1"/>
</dbReference>
<evidence type="ECO:0000313" key="7">
    <source>
        <dbReference type="Proteomes" id="UP000324324"/>
    </source>
</evidence>
<comment type="caution">
    <text evidence="6">The sequence shown here is derived from an EMBL/GenBank/DDBJ whole genome shotgun (WGS) entry which is preliminary data.</text>
</comment>
<dbReference type="PANTHER" id="PTHR43201:SF5">
    <property type="entry name" value="MEDIUM-CHAIN ACYL-COA LIGASE ACSF2, MITOCHONDRIAL"/>
    <property type="match status" value="1"/>
</dbReference>
<dbReference type="SUPFAM" id="SSF56801">
    <property type="entry name" value="Acetyl-CoA synthetase-like"/>
    <property type="match status" value="1"/>
</dbReference>
<dbReference type="GO" id="GO:0006631">
    <property type="term" value="P:fatty acid metabolic process"/>
    <property type="evidence" value="ECO:0007669"/>
    <property type="project" value="TreeGrafter"/>
</dbReference>
<feature type="domain" description="AMP-binding enzyme C-terminal" evidence="5">
    <location>
        <begin position="430"/>
        <end position="504"/>
    </location>
</feature>
<gene>
    <name evidence="6" type="ORF">F1599_19915</name>
</gene>
<feature type="region of interest" description="Disordered" evidence="3">
    <location>
        <begin position="516"/>
        <end position="591"/>
    </location>
</feature>
<protein>
    <submittedName>
        <fullName evidence="6">ATP-dependent acyl-CoA ligase</fullName>
    </submittedName>
</protein>
<feature type="compositionally biased region" description="Low complexity" evidence="3">
    <location>
        <begin position="528"/>
        <end position="543"/>
    </location>
</feature>
<organism evidence="6 7">
    <name type="scientific">Cupriavidus cauae</name>
    <dbReference type="NCBI Taxonomy" id="2608999"/>
    <lineage>
        <taxon>Bacteria</taxon>
        <taxon>Pseudomonadati</taxon>
        <taxon>Pseudomonadota</taxon>
        <taxon>Betaproteobacteria</taxon>
        <taxon>Burkholderiales</taxon>
        <taxon>Burkholderiaceae</taxon>
        <taxon>Cupriavidus</taxon>
    </lineage>
</organism>
<evidence type="ECO:0000256" key="2">
    <source>
        <dbReference type="ARBA" id="ARBA00022598"/>
    </source>
</evidence>
<dbReference type="Gene3D" id="3.30.300.30">
    <property type="match status" value="1"/>
</dbReference>
<keyword evidence="2 6" id="KW-0436">Ligase</keyword>
<dbReference type="InterPro" id="IPR042099">
    <property type="entry name" value="ANL_N_sf"/>
</dbReference>
<dbReference type="InterPro" id="IPR025110">
    <property type="entry name" value="AMP-bd_C"/>
</dbReference>
<dbReference type="EMBL" id="VWRN01000053">
    <property type="protein sequence ID" value="KAA6118973.1"/>
    <property type="molecule type" value="Genomic_DNA"/>
</dbReference>
<name>A0A5M8A728_9BURK</name>
<feature type="domain" description="AMP-dependent synthetase/ligase" evidence="4">
    <location>
        <begin position="8"/>
        <end position="379"/>
    </location>
</feature>
<dbReference type="Proteomes" id="UP000324324">
    <property type="component" value="Unassembled WGS sequence"/>
</dbReference>
<evidence type="ECO:0000259" key="4">
    <source>
        <dbReference type="Pfam" id="PF00501"/>
    </source>
</evidence>
<comment type="similarity">
    <text evidence="1">Belongs to the ATP-dependent AMP-binding enzyme family.</text>
</comment>